<gene>
    <name evidence="1" type="ORF">QFC24_001067</name>
</gene>
<accession>A0ACC2XUI3</accession>
<comment type="caution">
    <text evidence="1">The sequence shown here is derived from an EMBL/GenBank/DDBJ whole genome shotgun (WGS) entry which is preliminary data.</text>
</comment>
<reference evidence="1" key="1">
    <citation type="submission" date="2023-04" db="EMBL/GenBank/DDBJ databases">
        <title>Draft Genome sequencing of Naganishia species isolated from polar environments using Oxford Nanopore Technology.</title>
        <authorList>
            <person name="Leo P."/>
            <person name="Venkateswaran K."/>
        </authorList>
    </citation>
    <scope>NUCLEOTIDE SEQUENCE</scope>
    <source>
        <strain evidence="1">DBVPG 5303</strain>
    </source>
</reference>
<sequence>MLYIPPYIPPTDSSLEFDTSNFDKAFLVMDTNLKRETVNIENVNHEDKHGPPAVDDTVFTVYNFGESEMVHAISGGSDIEKTEICSRTDEDDVLSNNCQTRSDDEGDLASSSDSVSISISDFGSEHGLGTAASKHPMADYDDNDSTIGSIDNQKQETSMGRISEEMSPAVLERIKTLASEPGVKASARHSRDLSRVSVDLEHRHHLDIGDRRSADEWTILEAEPEQQATNGRKVSDTLFAKGVVDKYRLALRKRRGATKLSRQPSWRSPSSSLIMGRAGNGNNLRDTEKATGGFLTPLSPTLAGIKSKFKNRSRSKQRFTVEPTSPKAGPLMGRNLRPAPDEGTTHGTGGMLSAPYPTDLGPMPREGSVGEFTEPSNDARNVELDRCSETNMLKKADATYLWAGWSVENVFR</sequence>
<keyword evidence="2" id="KW-1185">Reference proteome</keyword>
<evidence type="ECO:0000313" key="2">
    <source>
        <dbReference type="Proteomes" id="UP001234202"/>
    </source>
</evidence>
<dbReference type="Proteomes" id="UP001234202">
    <property type="component" value="Unassembled WGS sequence"/>
</dbReference>
<protein>
    <submittedName>
        <fullName evidence="1">Uncharacterized protein</fullName>
    </submittedName>
</protein>
<proteinExistence type="predicted"/>
<evidence type="ECO:0000313" key="1">
    <source>
        <dbReference type="EMBL" id="KAJ9127657.1"/>
    </source>
</evidence>
<dbReference type="EMBL" id="JASBWV010000002">
    <property type="protein sequence ID" value="KAJ9127657.1"/>
    <property type="molecule type" value="Genomic_DNA"/>
</dbReference>
<organism evidence="1 2">
    <name type="scientific">Naganishia onofrii</name>
    <dbReference type="NCBI Taxonomy" id="1851511"/>
    <lineage>
        <taxon>Eukaryota</taxon>
        <taxon>Fungi</taxon>
        <taxon>Dikarya</taxon>
        <taxon>Basidiomycota</taxon>
        <taxon>Agaricomycotina</taxon>
        <taxon>Tremellomycetes</taxon>
        <taxon>Filobasidiales</taxon>
        <taxon>Filobasidiaceae</taxon>
        <taxon>Naganishia</taxon>
    </lineage>
</organism>
<name>A0ACC2XUI3_9TREE</name>